<dbReference type="RefSeq" id="WP_393990698.1">
    <property type="nucleotide sequence ID" value="NZ_JBAFVH010000001.1"/>
</dbReference>
<evidence type="ECO:0000313" key="2">
    <source>
        <dbReference type="Proteomes" id="UP001604002"/>
    </source>
</evidence>
<accession>A0ABW6ZS57</accession>
<gene>
    <name evidence="1" type="ORF">V5F32_00290</name>
</gene>
<name>A0ABW6ZS57_9HYPH</name>
<keyword evidence="2" id="KW-1185">Reference proteome</keyword>
<dbReference type="Proteomes" id="UP001604002">
    <property type="component" value="Unassembled WGS sequence"/>
</dbReference>
<reference evidence="1 2" key="1">
    <citation type="submission" date="2024-02" db="EMBL/GenBank/DDBJ databases">
        <title>Expansion and revision of Xanthobacter and proposal of Roseixanthobacter gen. nov.</title>
        <authorList>
            <person name="Soltysiak M.P.M."/>
            <person name="Jalihal A."/>
            <person name="Ory A."/>
            <person name="Chrisophersen C."/>
            <person name="Lee A.D."/>
            <person name="Boulton J."/>
            <person name="Springer M."/>
        </authorList>
    </citation>
    <scope>NUCLEOTIDE SEQUENCE [LARGE SCALE GENOMIC DNA]</scope>
    <source>
        <strain evidence="1 2">23A</strain>
    </source>
</reference>
<sequence length="58" mass="6332">MKVPHIALLGNLLQVKWLDSDSTVLSGENLSTCTIAREAVPHLTASELLKQALTMEML</sequence>
<protein>
    <submittedName>
        <fullName evidence="1">Uncharacterized protein</fullName>
    </submittedName>
</protein>
<comment type="caution">
    <text evidence="1">The sequence shown here is derived from an EMBL/GenBank/DDBJ whole genome shotgun (WGS) entry which is preliminary data.</text>
</comment>
<organism evidence="1 2">
    <name type="scientific">Xanthobacter oligotrophicus</name>
    <dbReference type="NCBI Taxonomy" id="2607286"/>
    <lineage>
        <taxon>Bacteria</taxon>
        <taxon>Pseudomonadati</taxon>
        <taxon>Pseudomonadota</taxon>
        <taxon>Alphaproteobacteria</taxon>
        <taxon>Hyphomicrobiales</taxon>
        <taxon>Xanthobacteraceae</taxon>
        <taxon>Xanthobacter</taxon>
    </lineage>
</organism>
<evidence type="ECO:0000313" key="1">
    <source>
        <dbReference type="EMBL" id="MFG1370593.1"/>
    </source>
</evidence>
<dbReference type="EMBL" id="JBAFVH010000001">
    <property type="protein sequence ID" value="MFG1370593.1"/>
    <property type="molecule type" value="Genomic_DNA"/>
</dbReference>
<proteinExistence type="predicted"/>